<gene>
    <name evidence="1" type="ORF">SAMN05216522_102152</name>
</gene>
<keyword evidence="1" id="KW-0067">ATP-binding</keyword>
<accession>A0A1H9F3P3</accession>
<dbReference type="STRING" id="988801.SAMN05216522_102152"/>
<protein>
    <submittedName>
        <fullName evidence="1">ATP-binding cassette, subfamily C, LapB</fullName>
    </submittedName>
</protein>
<name>A0A1H9F3P3_9GAMM</name>
<proteinExistence type="predicted"/>
<evidence type="ECO:0000313" key="2">
    <source>
        <dbReference type="Proteomes" id="UP000242515"/>
    </source>
</evidence>
<dbReference type="Gene3D" id="3.90.70.10">
    <property type="entry name" value="Cysteine proteinases"/>
    <property type="match status" value="1"/>
</dbReference>
<keyword evidence="2" id="KW-1185">Reference proteome</keyword>
<reference evidence="2" key="1">
    <citation type="submission" date="2016-10" db="EMBL/GenBank/DDBJ databases">
        <authorList>
            <person name="Varghese N."/>
            <person name="Submissions S."/>
        </authorList>
    </citation>
    <scope>NUCLEOTIDE SEQUENCE [LARGE SCALE GENOMIC DNA]</scope>
    <source>
        <strain evidence="2">8N4</strain>
    </source>
</reference>
<sequence length="112" mass="12616">MIKKKPQSQRDEWVDAITLIARHYRQSFSPGALDAAVPWLSEQSLQTKLQHLSRLAGLKFTLLDQSEKLISGLRLPLVATLQNGSVVVISKASMDKIVSAYVLWKRTAWSVR</sequence>
<keyword evidence="1" id="KW-0547">Nucleotide-binding</keyword>
<dbReference type="EMBL" id="FOGC01000002">
    <property type="protein sequence ID" value="SEQ32507.1"/>
    <property type="molecule type" value="Genomic_DNA"/>
</dbReference>
<organism evidence="1 2">
    <name type="scientific">Rosenbergiella nectarea</name>
    <dbReference type="NCBI Taxonomy" id="988801"/>
    <lineage>
        <taxon>Bacteria</taxon>
        <taxon>Pseudomonadati</taxon>
        <taxon>Pseudomonadota</taxon>
        <taxon>Gammaproteobacteria</taxon>
        <taxon>Enterobacterales</taxon>
        <taxon>Erwiniaceae</taxon>
        <taxon>Rosenbergiella</taxon>
    </lineage>
</organism>
<dbReference type="GO" id="GO:0005524">
    <property type="term" value="F:ATP binding"/>
    <property type="evidence" value="ECO:0007669"/>
    <property type="project" value="UniProtKB-KW"/>
</dbReference>
<dbReference type="Proteomes" id="UP000242515">
    <property type="component" value="Unassembled WGS sequence"/>
</dbReference>
<evidence type="ECO:0000313" key="1">
    <source>
        <dbReference type="EMBL" id="SEQ32507.1"/>
    </source>
</evidence>
<dbReference type="AlphaFoldDB" id="A0A1H9F3P3"/>